<evidence type="ECO:0000256" key="4">
    <source>
        <dbReference type="ARBA" id="ARBA00022692"/>
    </source>
</evidence>
<evidence type="ECO:0000256" key="1">
    <source>
        <dbReference type="ARBA" id="ARBA00004141"/>
    </source>
</evidence>
<dbReference type="PANTHER" id="PTHR43840">
    <property type="entry name" value="MITOCHONDRIAL METAL TRANSPORTER 1-RELATED"/>
    <property type="match status" value="1"/>
</dbReference>
<evidence type="ECO:0000256" key="7">
    <source>
        <dbReference type="SAM" id="Phobius"/>
    </source>
</evidence>
<evidence type="ECO:0000256" key="3">
    <source>
        <dbReference type="ARBA" id="ARBA00022448"/>
    </source>
</evidence>
<keyword evidence="10" id="KW-1185">Reference proteome</keyword>
<dbReference type="GO" id="GO:0006882">
    <property type="term" value="P:intracellular zinc ion homeostasis"/>
    <property type="evidence" value="ECO:0007669"/>
    <property type="project" value="TreeGrafter"/>
</dbReference>
<evidence type="ECO:0000256" key="2">
    <source>
        <dbReference type="ARBA" id="ARBA00008114"/>
    </source>
</evidence>
<evidence type="ECO:0000259" key="8">
    <source>
        <dbReference type="Pfam" id="PF01545"/>
    </source>
</evidence>
<keyword evidence="6 7" id="KW-0472">Membrane</keyword>
<evidence type="ECO:0000256" key="5">
    <source>
        <dbReference type="ARBA" id="ARBA00022989"/>
    </source>
</evidence>
<gene>
    <name evidence="9" type="ORF">TSACC_22798</name>
</gene>
<dbReference type="Gene3D" id="1.20.1510.10">
    <property type="entry name" value="Cation efflux protein transmembrane domain"/>
    <property type="match status" value="1"/>
</dbReference>
<dbReference type="NCBIfam" id="TIGR01297">
    <property type="entry name" value="CDF"/>
    <property type="match status" value="1"/>
</dbReference>
<reference evidence="10" key="1">
    <citation type="journal article" date="2017" name="Genome Announc.">
        <title>Draft Genome Sequence of Terrimicrobium sacchariphilum NM-5T, a Facultative Anaerobic Soil Bacterium of the Class Spartobacteria.</title>
        <authorList>
            <person name="Qiu Y.L."/>
            <person name="Tourlousse D.M."/>
            <person name="Matsuura N."/>
            <person name="Ohashi A."/>
            <person name="Sekiguchi Y."/>
        </authorList>
    </citation>
    <scope>NUCLEOTIDE SEQUENCE [LARGE SCALE GENOMIC DNA]</scope>
    <source>
        <strain evidence="10">NM-5</strain>
    </source>
</reference>
<keyword evidence="5 7" id="KW-1133">Transmembrane helix</keyword>
<feature type="transmembrane region" description="Helical" evidence="7">
    <location>
        <begin position="156"/>
        <end position="178"/>
    </location>
</feature>
<dbReference type="InParanoid" id="A0A146GAV1"/>
<feature type="domain" description="Cation efflux protein transmembrane" evidence="8">
    <location>
        <begin position="16"/>
        <end position="211"/>
    </location>
</feature>
<sequence length="304" mass="33359">MAVKTAVPSEQKVLSFSIVLSGCVALLGIVFGILSGSQSIVFDGIFSIVDVAMCVLVLFVSRLVTRNATPHFQYGFWHFEPLVAVLNGAIMLTVCIYGFINSCKSLLSGGNTVELGMASVYAIVVLAACAGMYLYERKVNVVLKSEFISIDMKSCIMSGAITLALFLSFALAEFLGWIGHAEFKPYADPAILMVITIGLSPIPMGILRRAVKEVFLIAPRDASRRIDEVMAGIRERHGIVDYRAYAAKSGRIHVIDISILVPEDWDRTVPQLDAIRSEIAAGLEQYATLDRWLTIAFTTRQQWL</sequence>
<feature type="transmembrane region" description="Helical" evidence="7">
    <location>
        <begin position="190"/>
        <end position="207"/>
    </location>
</feature>
<proteinExistence type="inferred from homology"/>
<feature type="transmembrane region" description="Helical" evidence="7">
    <location>
        <begin position="12"/>
        <end position="34"/>
    </location>
</feature>
<dbReference type="InterPro" id="IPR002524">
    <property type="entry name" value="Cation_efflux"/>
</dbReference>
<dbReference type="InterPro" id="IPR058533">
    <property type="entry name" value="Cation_efflux_TM"/>
</dbReference>
<dbReference type="InterPro" id="IPR027469">
    <property type="entry name" value="Cation_efflux_TMD_sf"/>
</dbReference>
<dbReference type="Pfam" id="PF01545">
    <property type="entry name" value="Cation_efflux"/>
    <property type="match status" value="1"/>
</dbReference>
<evidence type="ECO:0000256" key="6">
    <source>
        <dbReference type="ARBA" id="ARBA00023136"/>
    </source>
</evidence>
<dbReference type="GO" id="GO:0015341">
    <property type="term" value="F:zinc efflux antiporter activity"/>
    <property type="evidence" value="ECO:0007669"/>
    <property type="project" value="TreeGrafter"/>
</dbReference>
<dbReference type="GO" id="GO:0015086">
    <property type="term" value="F:cadmium ion transmembrane transporter activity"/>
    <property type="evidence" value="ECO:0007669"/>
    <property type="project" value="TreeGrafter"/>
</dbReference>
<dbReference type="GO" id="GO:0005886">
    <property type="term" value="C:plasma membrane"/>
    <property type="evidence" value="ECO:0007669"/>
    <property type="project" value="TreeGrafter"/>
</dbReference>
<feature type="transmembrane region" description="Helical" evidence="7">
    <location>
        <begin position="115"/>
        <end position="135"/>
    </location>
</feature>
<evidence type="ECO:0000313" key="9">
    <source>
        <dbReference type="EMBL" id="GAT34373.1"/>
    </source>
</evidence>
<dbReference type="OrthoDB" id="2388015at2"/>
<evidence type="ECO:0000313" key="10">
    <source>
        <dbReference type="Proteomes" id="UP000076023"/>
    </source>
</evidence>
<keyword evidence="4 7" id="KW-0812">Transmembrane</keyword>
<accession>A0A146GAV1</accession>
<comment type="similarity">
    <text evidence="2">Belongs to the cation diffusion facilitator (CDF) transporter (TC 2.A.4) family.</text>
</comment>
<dbReference type="InterPro" id="IPR050291">
    <property type="entry name" value="CDF_Transporter"/>
</dbReference>
<dbReference type="PANTHER" id="PTHR43840:SF15">
    <property type="entry name" value="MITOCHONDRIAL METAL TRANSPORTER 1-RELATED"/>
    <property type="match status" value="1"/>
</dbReference>
<organism evidence="9 10">
    <name type="scientific">Terrimicrobium sacchariphilum</name>
    <dbReference type="NCBI Taxonomy" id="690879"/>
    <lineage>
        <taxon>Bacteria</taxon>
        <taxon>Pseudomonadati</taxon>
        <taxon>Verrucomicrobiota</taxon>
        <taxon>Terrimicrobiia</taxon>
        <taxon>Terrimicrobiales</taxon>
        <taxon>Terrimicrobiaceae</taxon>
        <taxon>Terrimicrobium</taxon>
    </lineage>
</organism>
<dbReference type="PROSITE" id="PS51257">
    <property type="entry name" value="PROKAR_LIPOPROTEIN"/>
    <property type="match status" value="1"/>
</dbReference>
<comment type="subcellular location">
    <subcellularLocation>
        <location evidence="1">Membrane</location>
        <topology evidence="1">Multi-pass membrane protein</topology>
    </subcellularLocation>
</comment>
<dbReference type="Proteomes" id="UP000076023">
    <property type="component" value="Unassembled WGS sequence"/>
</dbReference>
<keyword evidence="3" id="KW-0813">Transport</keyword>
<dbReference type="AlphaFoldDB" id="A0A146GAV1"/>
<dbReference type="RefSeq" id="WP_075080008.1">
    <property type="nucleotide sequence ID" value="NZ_BDCO01000002.1"/>
</dbReference>
<dbReference type="GO" id="GO:0015093">
    <property type="term" value="F:ferrous iron transmembrane transporter activity"/>
    <property type="evidence" value="ECO:0007669"/>
    <property type="project" value="TreeGrafter"/>
</dbReference>
<name>A0A146GAV1_TERSA</name>
<dbReference type="EMBL" id="BDCO01000002">
    <property type="protein sequence ID" value="GAT34373.1"/>
    <property type="molecule type" value="Genomic_DNA"/>
</dbReference>
<dbReference type="SUPFAM" id="SSF161111">
    <property type="entry name" value="Cation efflux protein transmembrane domain-like"/>
    <property type="match status" value="1"/>
</dbReference>
<feature type="transmembrane region" description="Helical" evidence="7">
    <location>
        <begin position="81"/>
        <end position="100"/>
    </location>
</feature>
<feature type="transmembrane region" description="Helical" evidence="7">
    <location>
        <begin position="40"/>
        <end position="60"/>
    </location>
</feature>
<protein>
    <submittedName>
        <fullName evidence="9">Cation diffusion facilitator family transporter</fullName>
    </submittedName>
</protein>
<comment type="caution">
    <text evidence="9">The sequence shown here is derived from an EMBL/GenBank/DDBJ whole genome shotgun (WGS) entry which is preliminary data.</text>
</comment>